<feature type="signal peptide" evidence="6">
    <location>
        <begin position="1"/>
        <end position="16"/>
    </location>
</feature>
<dbReference type="OrthoDB" id="422206at2759"/>
<dbReference type="Proteomes" id="UP000269721">
    <property type="component" value="Unassembled WGS sequence"/>
</dbReference>
<feature type="transmembrane region" description="Helical" evidence="5">
    <location>
        <begin position="130"/>
        <end position="149"/>
    </location>
</feature>
<dbReference type="GO" id="GO:0022857">
    <property type="term" value="F:transmembrane transporter activity"/>
    <property type="evidence" value="ECO:0007669"/>
    <property type="project" value="InterPro"/>
</dbReference>
<protein>
    <submittedName>
        <fullName evidence="7">Major facilitator superfamily domain-containing protein</fullName>
    </submittedName>
</protein>
<evidence type="ECO:0000313" key="7">
    <source>
        <dbReference type="EMBL" id="RKO84901.1"/>
    </source>
</evidence>
<dbReference type="GO" id="GO:0016020">
    <property type="term" value="C:membrane"/>
    <property type="evidence" value="ECO:0007669"/>
    <property type="project" value="UniProtKB-SubCell"/>
</dbReference>
<sequence length="394" mass="41395">SLVVMVLFLPISPIASWMLDVKGSRLSIIVGTVLTFIGAAIRWAAVKADVGAPRYAVTMFGQVLIAIGQPTLLAAPTKVAADWFGEKERTTANTIMSLSNPIGSAIFLGLAPVIVTGSGSNPEPNNIPNLNFALACLSLLAAIGSLFIYDTPPTPPSRSAGMPSDPFLPGMKKLVRNRSYIILFVVFGFMIGIFNTFVTLINDYVTPYGYTDNDAGNVGVALIASGIISAGIVGPIMDRTLAHQLALKICTLLGTAGLVVFTFGCDPNRIGTVFAGAILMGAGGFPLLAVCLELGVECSWPIAEGTTAGGLWFSANFFGIIFLLISNLLRNPDSTLRRGLIFVACMAATAFCASLFYSTPNHRANHDRAEGPSAPAVEEVAVTDASDMAKVDQV</sequence>
<feature type="transmembrane region" description="Helical" evidence="5">
    <location>
        <begin position="308"/>
        <end position="328"/>
    </location>
</feature>
<dbReference type="PANTHER" id="PTHR10924:SF6">
    <property type="entry name" value="SOLUTE CARRIER FAMILY 49 MEMBER A3"/>
    <property type="match status" value="1"/>
</dbReference>
<feature type="transmembrane region" description="Helical" evidence="5">
    <location>
        <begin position="26"/>
        <end position="45"/>
    </location>
</feature>
<name>A0A4P9VYN2_9FUNG</name>
<feature type="non-terminal residue" evidence="7">
    <location>
        <position position="1"/>
    </location>
</feature>
<keyword evidence="3 5" id="KW-1133">Transmembrane helix</keyword>
<dbReference type="EMBL" id="KZ999616">
    <property type="protein sequence ID" value="RKO84901.1"/>
    <property type="molecule type" value="Genomic_DNA"/>
</dbReference>
<gene>
    <name evidence="7" type="ORF">BDK51DRAFT_21968</name>
</gene>
<evidence type="ECO:0000256" key="2">
    <source>
        <dbReference type="ARBA" id="ARBA00022692"/>
    </source>
</evidence>
<accession>A0A4P9VYN2</accession>
<dbReference type="SUPFAM" id="SSF103473">
    <property type="entry name" value="MFS general substrate transporter"/>
    <property type="match status" value="1"/>
</dbReference>
<feature type="transmembrane region" description="Helical" evidence="5">
    <location>
        <begin position="340"/>
        <end position="358"/>
    </location>
</feature>
<dbReference type="PANTHER" id="PTHR10924">
    <property type="entry name" value="MAJOR FACILITATOR SUPERFAMILY PROTEIN-RELATED"/>
    <property type="match status" value="1"/>
</dbReference>
<feature type="chain" id="PRO_5021015007" evidence="6">
    <location>
        <begin position="17"/>
        <end position="394"/>
    </location>
</feature>
<dbReference type="Gene3D" id="1.20.1250.20">
    <property type="entry name" value="MFS general substrate transporter like domains"/>
    <property type="match status" value="1"/>
</dbReference>
<evidence type="ECO:0000256" key="5">
    <source>
        <dbReference type="SAM" id="Phobius"/>
    </source>
</evidence>
<keyword evidence="2 5" id="KW-0812">Transmembrane</keyword>
<evidence type="ECO:0000313" key="8">
    <source>
        <dbReference type="Proteomes" id="UP000269721"/>
    </source>
</evidence>
<evidence type="ECO:0000256" key="3">
    <source>
        <dbReference type="ARBA" id="ARBA00022989"/>
    </source>
</evidence>
<dbReference type="InterPro" id="IPR049680">
    <property type="entry name" value="FLVCR1-2_SLC49-like"/>
</dbReference>
<dbReference type="InterPro" id="IPR036259">
    <property type="entry name" value="MFS_trans_sf"/>
</dbReference>
<proteinExistence type="predicted"/>
<feature type="transmembrane region" description="Helical" evidence="5">
    <location>
        <begin position="218"/>
        <end position="238"/>
    </location>
</feature>
<dbReference type="InterPro" id="IPR011701">
    <property type="entry name" value="MFS"/>
</dbReference>
<feature type="transmembrane region" description="Helical" evidence="5">
    <location>
        <begin position="245"/>
        <end position="264"/>
    </location>
</feature>
<dbReference type="Pfam" id="PF07690">
    <property type="entry name" value="MFS_1"/>
    <property type="match status" value="1"/>
</dbReference>
<keyword evidence="6" id="KW-0732">Signal</keyword>
<organism evidence="7 8">
    <name type="scientific">Blyttiomyces helicus</name>
    <dbReference type="NCBI Taxonomy" id="388810"/>
    <lineage>
        <taxon>Eukaryota</taxon>
        <taxon>Fungi</taxon>
        <taxon>Fungi incertae sedis</taxon>
        <taxon>Chytridiomycota</taxon>
        <taxon>Chytridiomycota incertae sedis</taxon>
        <taxon>Chytridiomycetes</taxon>
        <taxon>Chytridiomycetes incertae sedis</taxon>
        <taxon>Blyttiomyces</taxon>
    </lineage>
</organism>
<evidence type="ECO:0000256" key="6">
    <source>
        <dbReference type="SAM" id="SignalP"/>
    </source>
</evidence>
<keyword evidence="8" id="KW-1185">Reference proteome</keyword>
<evidence type="ECO:0000256" key="4">
    <source>
        <dbReference type="ARBA" id="ARBA00023136"/>
    </source>
</evidence>
<dbReference type="AlphaFoldDB" id="A0A4P9VYN2"/>
<comment type="subcellular location">
    <subcellularLocation>
        <location evidence="1">Membrane</location>
        <topology evidence="1">Multi-pass membrane protein</topology>
    </subcellularLocation>
</comment>
<keyword evidence="4 5" id="KW-0472">Membrane</keyword>
<evidence type="ECO:0000256" key="1">
    <source>
        <dbReference type="ARBA" id="ARBA00004141"/>
    </source>
</evidence>
<feature type="transmembrane region" description="Helical" evidence="5">
    <location>
        <begin position="270"/>
        <end position="296"/>
    </location>
</feature>
<feature type="transmembrane region" description="Helical" evidence="5">
    <location>
        <begin position="180"/>
        <end position="198"/>
    </location>
</feature>
<reference evidence="8" key="1">
    <citation type="journal article" date="2018" name="Nat. Microbiol.">
        <title>Leveraging single-cell genomics to expand the fungal tree of life.</title>
        <authorList>
            <person name="Ahrendt S.R."/>
            <person name="Quandt C.A."/>
            <person name="Ciobanu D."/>
            <person name="Clum A."/>
            <person name="Salamov A."/>
            <person name="Andreopoulos B."/>
            <person name="Cheng J.F."/>
            <person name="Woyke T."/>
            <person name="Pelin A."/>
            <person name="Henrissat B."/>
            <person name="Reynolds N.K."/>
            <person name="Benny G.L."/>
            <person name="Smith M.E."/>
            <person name="James T.Y."/>
            <person name="Grigoriev I.V."/>
        </authorList>
    </citation>
    <scope>NUCLEOTIDE SEQUENCE [LARGE SCALE GENOMIC DNA]</scope>
</reference>
<feature type="transmembrane region" description="Helical" evidence="5">
    <location>
        <begin position="98"/>
        <end position="118"/>
    </location>
</feature>